<evidence type="ECO:0000259" key="2">
    <source>
        <dbReference type="PROSITE" id="PS51384"/>
    </source>
</evidence>
<organism evidence="3 4">
    <name type="scientific">Streptosporangium becharense</name>
    <dbReference type="NCBI Taxonomy" id="1816182"/>
    <lineage>
        <taxon>Bacteria</taxon>
        <taxon>Bacillati</taxon>
        <taxon>Actinomycetota</taxon>
        <taxon>Actinomycetes</taxon>
        <taxon>Streptosporangiales</taxon>
        <taxon>Streptosporangiaceae</taxon>
        <taxon>Streptosporangium</taxon>
    </lineage>
</organism>
<sequence>MSDVTIVRYPLRPRLLEVSRVRRITPSTVRVTLTGDELEGFREAAPADHVKLCFPEPGAELPSMPRLGPDGLEPPPPGSPRPILRDYTVRHHRPREREIDVDMVIHGHGPGSSWAEQAAPGKRVGVLGPRGSVMVPLDYDWYLLGADETALPALARWLEALPAGVTVIAFAEVAGAEEEQEIASAADVTLTWLHRGGAAPGTAGLLERAVRGVTRPPGEGFAWVAGEADTLKPIRRYLRGEFGLPKDRVDVDGYWKRGVVNLDHHAEDDED</sequence>
<dbReference type="Pfam" id="PF08021">
    <property type="entry name" value="FAD_binding_9"/>
    <property type="match status" value="1"/>
</dbReference>
<proteinExistence type="predicted"/>
<dbReference type="EMBL" id="JACHMP010000001">
    <property type="protein sequence ID" value="MBB5817626.1"/>
    <property type="molecule type" value="Genomic_DNA"/>
</dbReference>
<dbReference type="PROSITE" id="PS51384">
    <property type="entry name" value="FAD_FR"/>
    <property type="match status" value="1"/>
</dbReference>
<dbReference type="CDD" id="cd06193">
    <property type="entry name" value="siderophore_interacting"/>
    <property type="match status" value="1"/>
</dbReference>
<evidence type="ECO:0000256" key="1">
    <source>
        <dbReference type="SAM" id="MobiDB-lite"/>
    </source>
</evidence>
<dbReference type="AlphaFoldDB" id="A0A7W9ICB2"/>
<dbReference type="Gene3D" id="2.40.30.10">
    <property type="entry name" value="Translation factors"/>
    <property type="match status" value="1"/>
</dbReference>
<dbReference type="SUPFAM" id="SSF63380">
    <property type="entry name" value="Riboflavin synthase domain-like"/>
    <property type="match status" value="1"/>
</dbReference>
<dbReference type="InterPro" id="IPR017938">
    <property type="entry name" value="Riboflavin_synthase-like_b-brl"/>
</dbReference>
<dbReference type="Pfam" id="PF04954">
    <property type="entry name" value="SIP"/>
    <property type="match status" value="1"/>
</dbReference>
<dbReference type="Proteomes" id="UP000540685">
    <property type="component" value="Unassembled WGS sequence"/>
</dbReference>
<feature type="domain" description="FAD-binding FR-type" evidence="2">
    <location>
        <begin position="11"/>
        <end position="136"/>
    </location>
</feature>
<evidence type="ECO:0000313" key="3">
    <source>
        <dbReference type="EMBL" id="MBB5817626.1"/>
    </source>
</evidence>
<accession>A0A7W9ICB2</accession>
<name>A0A7W9ICB2_9ACTN</name>
<feature type="region of interest" description="Disordered" evidence="1">
    <location>
        <begin position="60"/>
        <end position="84"/>
    </location>
</feature>
<dbReference type="InterPro" id="IPR017927">
    <property type="entry name" value="FAD-bd_FR_type"/>
</dbReference>
<comment type="caution">
    <text evidence="3">The sequence shown here is derived from an EMBL/GenBank/DDBJ whole genome shotgun (WGS) entry which is preliminary data.</text>
</comment>
<dbReference type="PANTHER" id="PTHR30157">
    <property type="entry name" value="FERRIC REDUCTASE, NADPH-DEPENDENT"/>
    <property type="match status" value="1"/>
</dbReference>
<dbReference type="GO" id="GO:0016491">
    <property type="term" value="F:oxidoreductase activity"/>
    <property type="evidence" value="ECO:0007669"/>
    <property type="project" value="InterPro"/>
</dbReference>
<dbReference type="RefSeq" id="WP_184548633.1">
    <property type="nucleotide sequence ID" value="NZ_JACHMP010000001.1"/>
</dbReference>
<protein>
    <submittedName>
        <fullName evidence="3">NADPH-dependent ferric siderophore reductase</fullName>
    </submittedName>
</protein>
<dbReference type="InterPro" id="IPR039374">
    <property type="entry name" value="SIP_fam"/>
</dbReference>
<dbReference type="PANTHER" id="PTHR30157:SF0">
    <property type="entry name" value="NADPH-DEPENDENT FERRIC-CHELATE REDUCTASE"/>
    <property type="match status" value="1"/>
</dbReference>
<dbReference type="InterPro" id="IPR007037">
    <property type="entry name" value="SIP_rossman_dom"/>
</dbReference>
<dbReference type="InterPro" id="IPR013113">
    <property type="entry name" value="SIP_FAD-bd"/>
</dbReference>
<evidence type="ECO:0000313" key="4">
    <source>
        <dbReference type="Proteomes" id="UP000540685"/>
    </source>
</evidence>
<dbReference type="InterPro" id="IPR039261">
    <property type="entry name" value="FNR_nucleotide-bd"/>
</dbReference>
<dbReference type="Gene3D" id="3.40.50.80">
    <property type="entry name" value="Nucleotide-binding domain of ferredoxin-NADP reductase (FNR) module"/>
    <property type="match status" value="1"/>
</dbReference>
<gene>
    <name evidence="3" type="ORF">F4562_000688</name>
</gene>
<keyword evidence="4" id="KW-1185">Reference proteome</keyword>
<reference evidence="3 4" key="1">
    <citation type="submission" date="2020-08" db="EMBL/GenBank/DDBJ databases">
        <title>Sequencing the genomes of 1000 actinobacteria strains.</title>
        <authorList>
            <person name="Klenk H.-P."/>
        </authorList>
    </citation>
    <scope>NUCLEOTIDE SEQUENCE [LARGE SCALE GENOMIC DNA]</scope>
    <source>
        <strain evidence="3 4">DSM 46887</strain>
    </source>
</reference>